<dbReference type="Gene3D" id="1.10.110.10">
    <property type="entry name" value="Plant lipid-transfer and hydrophobic proteins"/>
    <property type="match status" value="1"/>
</dbReference>
<dbReference type="Pfam" id="PF14368">
    <property type="entry name" value="LTP_2"/>
    <property type="match status" value="1"/>
</dbReference>
<proteinExistence type="inferred from homology"/>
<evidence type="ECO:0000256" key="5">
    <source>
        <dbReference type="SAM" id="SignalP"/>
    </source>
</evidence>
<dbReference type="InterPro" id="IPR016140">
    <property type="entry name" value="Bifunc_inhib/LTP/seed_store"/>
</dbReference>
<evidence type="ECO:0000259" key="6">
    <source>
        <dbReference type="Pfam" id="PF14368"/>
    </source>
</evidence>
<evidence type="ECO:0000313" key="8">
    <source>
        <dbReference type="Proteomes" id="UP001327560"/>
    </source>
</evidence>
<dbReference type="GO" id="GO:0006869">
    <property type="term" value="P:lipid transport"/>
    <property type="evidence" value="ECO:0007669"/>
    <property type="project" value="InterPro"/>
</dbReference>
<reference evidence="7 8" key="1">
    <citation type="submission" date="2023-10" db="EMBL/GenBank/DDBJ databases">
        <title>Chromosome-scale genome assembly provides insights into flower coloration mechanisms of Canna indica.</title>
        <authorList>
            <person name="Li C."/>
        </authorList>
    </citation>
    <scope>NUCLEOTIDE SEQUENCE [LARGE SCALE GENOMIC DNA]</scope>
    <source>
        <tissue evidence="7">Flower</tissue>
    </source>
</reference>
<gene>
    <name evidence="7" type="ORF">Cni_G02013</name>
</gene>
<dbReference type="EMBL" id="CP136890">
    <property type="protein sequence ID" value="WOK93316.1"/>
    <property type="molecule type" value="Genomic_DNA"/>
</dbReference>
<organism evidence="7 8">
    <name type="scientific">Canna indica</name>
    <name type="common">Indian-shot</name>
    <dbReference type="NCBI Taxonomy" id="4628"/>
    <lineage>
        <taxon>Eukaryota</taxon>
        <taxon>Viridiplantae</taxon>
        <taxon>Streptophyta</taxon>
        <taxon>Embryophyta</taxon>
        <taxon>Tracheophyta</taxon>
        <taxon>Spermatophyta</taxon>
        <taxon>Magnoliopsida</taxon>
        <taxon>Liliopsida</taxon>
        <taxon>Zingiberales</taxon>
        <taxon>Cannaceae</taxon>
        <taxon>Canna</taxon>
    </lineage>
</organism>
<comment type="similarity">
    <text evidence="1">Belongs to the plant LTP family.</text>
</comment>
<dbReference type="PANTHER" id="PTHR33044">
    <property type="entry name" value="BIFUNCTIONAL INHIBITOR/LIPID-TRANSFER PROTEIN/SEED STORAGE 2S ALBUMIN SUPERFAMILY PROTEIN-RELATED"/>
    <property type="match status" value="1"/>
</dbReference>
<dbReference type="InterPro" id="IPR043325">
    <property type="entry name" value="LTSS"/>
</dbReference>
<keyword evidence="8" id="KW-1185">Reference proteome</keyword>
<keyword evidence="4" id="KW-0325">Glycoprotein</keyword>
<name>A0AAQ3JP98_9LILI</name>
<dbReference type="InterPro" id="IPR000528">
    <property type="entry name" value="Plant_nsLTP"/>
</dbReference>
<feature type="domain" description="Bifunctional inhibitor/plant lipid transfer protein/seed storage helical" evidence="6">
    <location>
        <begin position="20"/>
        <end position="109"/>
    </location>
</feature>
<feature type="signal peptide" evidence="5">
    <location>
        <begin position="1"/>
        <end position="22"/>
    </location>
</feature>
<evidence type="ECO:0000313" key="7">
    <source>
        <dbReference type="EMBL" id="WOK93316.1"/>
    </source>
</evidence>
<keyword evidence="2 5" id="KW-0732">Signal</keyword>
<sequence length="194" mass="20445">MATRVMVVLAVIAALFLFSAQGHPPLSSYNCPDINAGLVDCLSYVSTGSDISSPPTTCCTGVVDLFKNSHIPKHCFCHVLEIAAENGFSVNMTRSLDLPVACSLKTIKINCRRINVSSSITVTVLVTGTGSTIFAKMASFSISRCKHAATFFVTVGSSVDGTIGKSTKIVFRCVAKSPGEFSSSYTSSCSYTSA</sequence>
<feature type="chain" id="PRO_5042958775" evidence="5">
    <location>
        <begin position="23"/>
        <end position="194"/>
    </location>
</feature>
<dbReference type="PRINTS" id="PR00382">
    <property type="entry name" value="LIPIDTRNSFER"/>
</dbReference>
<accession>A0AAQ3JP98</accession>
<evidence type="ECO:0000256" key="4">
    <source>
        <dbReference type="ARBA" id="ARBA00023180"/>
    </source>
</evidence>
<dbReference type="SUPFAM" id="SSF47699">
    <property type="entry name" value="Bifunctional inhibitor/lipid-transfer protein/seed storage 2S albumin"/>
    <property type="match status" value="1"/>
</dbReference>
<dbReference type="GO" id="GO:0008289">
    <property type="term" value="F:lipid binding"/>
    <property type="evidence" value="ECO:0007669"/>
    <property type="project" value="InterPro"/>
</dbReference>
<keyword evidence="3" id="KW-1015">Disulfide bond</keyword>
<evidence type="ECO:0000256" key="2">
    <source>
        <dbReference type="ARBA" id="ARBA00022729"/>
    </source>
</evidence>
<evidence type="ECO:0000256" key="3">
    <source>
        <dbReference type="ARBA" id="ARBA00023157"/>
    </source>
</evidence>
<dbReference type="AlphaFoldDB" id="A0AAQ3JP98"/>
<dbReference type="CDD" id="cd00010">
    <property type="entry name" value="AAI_LTSS"/>
    <property type="match status" value="1"/>
</dbReference>
<dbReference type="InterPro" id="IPR036312">
    <property type="entry name" value="Bifun_inhib/LTP/seed_sf"/>
</dbReference>
<protein>
    <submittedName>
        <fullName evidence="7">Non-specific lipid-transfer protein-like protein</fullName>
    </submittedName>
</protein>
<evidence type="ECO:0000256" key="1">
    <source>
        <dbReference type="ARBA" id="ARBA00009748"/>
    </source>
</evidence>
<dbReference type="Proteomes" id="UP001327560">
    <property type="component" value="Chromosome 1"/>
</dbReference>